<feature type="binding site" evidence="5">
    <location>
        <position position="294"/>
    </location>
    <ligand>
        <name>S-adenosyl-L-methionine</name>
        <dbReference type="ChEBI" id="CHEBI:59789"/>
    </ligand>
</feature>
<dbReference type="PROSITE" id="PS51686">
    <property type="entry name" value="SAM_MT_RSMB_NOP"/>
    <property type="match status" value="1"/>
</dbReference>
<dbReference type="Gene3D" id="1.10.287.730">
    <property type="entry name" value="Helix hairpin bin"/>
    <property type="match status" value="1"/>
</dbReference>
<dbReference type="SUPFAM" id="SSF48013">
    <property type="entry name" value="NusB-like"/>
    <property type="match status" value="1"/>
</dbReference>
<dbReference type="InterPro" id="IPR001678">
    <property type="entry name" value="MeTrfase_RsmB-F_NOP2_dom"/>
</dbReference>
<feature type="domain" description="SAM-dependent MTase RsmB/NOP-type" evidence="6">
    <location>
        <begin position="171"/>
        <end position="454"/>
    </location>
</feature>
<evidence type="ECO:0000256" key="5">
    <source>
        <dbReference type="PROSITE-ProRule" id="PRU01023"/>
    </source>
</evidence>
<evidence type="ECO:0000256" key="1">
    <source>
        <dbReference type="ARBA" id="ARBA00022603"/>
    </source>
</evidence>
<dbReference type="OrthoDB" id="9810297at2"/>
<feature type="binding site" evidence="5">
    <location>
        <position position="345"/>
    </location>
    <ligand>
        <name>S-adenosyl-L-methionine</name>
        <dbReference type="ChEBI" id="CHEBI:59789"/>
    </ligand>
</feature>
<dbReference type="PANTHER" id="PTHR22807:SF61">
    <property type="entry name" value="NOL1_NOP2_SUN FAMILY PROTEIN _ ANTITERMINATION NUSB DOMAIN-CONTAINING PROTEIN"/>
    <property type="match status" value="1"/>
</dbReference>
<evidence type="ECO:0000259" key="6">
    <source>
        <dbReference type="PROSITE" id="PS51686"/>
    </source>
</evidence>
<dbReference type="PRINTS" id="PR02008">
    <property type="entry name" value="RCMTFAMILY"/>
</dbReference>
<accession>A0A4S5BRD5</accession>
<dbReference type="InterPro" id="IPR006027">
    <property type="entry name" value="NusB_RsmB_TIM44"/>
</dbReference>
<keyword evidence="1 5" id="KW-0489">Methyltransferase</keyword>
<reference evidence="7 8" key="1">
    <citation type="submission" date="2019-04" db="EMBL/GenBank/DDBJ databases">
        <title>Lampropedia sp YIM MLB12 draf genome.</title>
        <authorList>
            <person name="Wang Y.-X."/>
        </authorList>
    </citation>
    <scope>NUCLEOTIDE SEQUENCE [LARGE SCALE GENOMIC DNA]</scope>
    <source>
        <strain evidence="7 8">YIM MLB12</strain>
    </source>
</reference>
<keyword evidence="2 5" id="KW-0808">Transferase</keyword>
<name>A0A4S5BRD5_9BURK</name>
<proteinExistence type="inferred from homology"/>
<dbReference type="Proteomes" id="UP000306236">
    <property type="component" value="Unassembled WGS sequence"/>
</dbReference>
<dbReference type="InterPro" id="IPR054728">
    <property type="entry name" value="RsmB-like_ferredoxin"/>
</dbReference>
<sequence>MKTSAPSAQAPSLKDQVQWAAQGLQQVAQGQSAREVVAAWPATPVRPGAQALLYTALRHWGQTRALIALLASKKPQAAVEAYLAVALSLLLAPEGASYAPFTVVNQTVEALRRHKKWQAQAGFVNACLRRFLREREALLATVDKDVAARSNHPQWWVDVLRQDHPSQWQDILAANNARAPLTIRVNTVHISRDAYLQQLLSAGLEAQSVLEAGIVLHKAVDVRALPGYQDGWFSVQDAAAQYAASLLLSGLTAPLAGAAPLLVLDACAAPGGKTAHLAEWAATHGLPIELVAMDVDGERAKRIGDNMQRLGFAQQVRIAVADASQPDDWHTQVLAGRMLDAVLLDAPCSAAGIVRRHADIRWLRRPQDLDVLVQVQAQILRRMWALLKPGGRLLYCTCSVFHREGKDQMQHFVNQHSDARQIGDCLQLLPTLPSASGSLADNHDGFFYGLLQKAL</sequence>
<feature type="binding site" evidence="5">
    <location>
        <position position="322"/>
    </location>
    <ligand>
        <name>S-adenosyl-L-methionine</name>
        <dbReference type="ChEBI" id="CHEBI:59789"/>
    </ligand>
</feature>
<dbReference type="SUPFAM" id="SSF53335">
    <property type="entry name" value="S-adenosyl-L-methionine-dependent methyltransferases"/>
    <property type="match status" value="1"/>
</dbReference>
<comment type="caution">
    <text evidence="7">The sequence shown here is derived from an EMBL/GenBank/DDBJ whole genome shotgun (WGS) entry which is preliminary data.</text>
</comment>
<keyword evidence="3 5" id="KW-0949">S-adenosyl-L-methionine</keyword>
<dbReference type="Gene3D" id="1.10.940.10">
    <property type="entry name" value="NusB-like"/>
    <property type="match status" value="1"/>
</dbReference>
<evidence type="ECO:0000256" key="2">
    <source>
        <dbReference type="ARBA" id="ARBA00022679"/>
    </source>
</evidence>
<dbReference type="GO" id="GO:0001510">
    <property type="term" value="P:RNA methylation"/>
    <property type="evidence" value="ECO:0007669"/>
    <property type="project" value="InterPro"/>
</dbReference>
<dbReference type="GO" id="GO:0006355">
    <property type="term" value="P:regulation of DNA-templated transcription"/>
    <property type="evidence" value="ECO:0007669"/>
    <property type="project" value="InterPro"/>
</dbReference>
<dbReference type="Pfam" id="PF01029">
    <property type="entry name" value="NusB"/>
    <property type="match status" value="1"/>
</dbReference>
<dbReference type="GO" id="GO:0008173">
    <property type="term" value="F:RNA methyltransferase activity"/>
    <property type="evidence" value="ECO:0007669"/>
    <property type="project" value="InterPro"/>
</dbReference>
<evidence type="ECO:0000313" key="8">
    <source>
        <dbReference type="Proteomes" id="UP000306236"/>
    </source>
</evidence>
<comment type="similarity">
    <text evidence="5">Belongs to the class I-like SAM-binding methyltransferase superfamily. RsmB/NOP family.</text>
</comment>
<keyword evidence="4 5" id="KW-0694">RNA-binding</keyword>
<dbReference type="GO" id="GO:0003723">
    <property type="term" value="F:RNA binding"/>
    <property type="evidence" value="ECO:0007669"/>
    <property type="project" value="UniProtKB-UniRule"/>
</dbReference>
<dbReference type="PANTHER" id="PTHR22807">
    <property type="entry name" value="NOP2 YEAST -RELATED NOL1/NOP2/FMU SUN DOMAIN-CONTAINING"/>
    <property type="match status" value="1"/>
</dbReference>
<organism evidence="7 8">
    <name type="scientific">Lampropedia aestuarii</name>
    <dbReference type="NCBI Taxonomy" id="2562762"/>
    <lineage>
        <taxon>Bacteria</taxon>
        <taxon>Pseudomonadati</taxon>
        <taxon>Pseudomonadota</taxon>
        <taxon>Betaproteobacteria</taxon>
        <taxon>Burkholderiales</taxon>
        <taxon>Comamonadaceae</taxon>
        <taxon>Lampropedia</taxon>
    </lineage>
</organism>
<keyword evidence="8" id="KW-1185">Reference proteome</keyword>
<dbReference type="AlphaFoldDB" id="A0A4S5BRD5"/>
<dbReference type="InterPro" id="IPR023267">
    <property type="entry name" value="RCMT"/>
</dbReference>
<dbReference type="Gene3D" id="3.40.50.150">
    <property type="entry name" value="Vaccinia Virus protein VP39"/>
    <property type="match status" value="1"/>
</dbReference>
<dbReference type="CDD" id="cd02440">
    <property type="entry name" value="AdoMet_MTases"/>
    <property type="match status" value="1"/>
</dbReference>
<protein>
    <submittedName>
        <fullName evidence="7">16S rRNA (Cytosine(967)-C(5))-methyltransferase RsmB</fullName>
        <ecNumber evidence="7">2.1.1.176</ecNumber>
    </submittedName>
</protein>
<dbReference type="InterPro" id="IPR049560">
    <property type="entry name" value="MeTrfase_RsmB-F_NOP2_cat"/>
</dbReference>
<dbReference type="InterPro" id="IPR035926">
    <property type="entry name" value="NusB-like_sf"/>
</dbReference>
<dbReference type="Gene3D" id="3.30.70.1170">
    <property type="entry name" value="Sun protein, domain 3"/>
    <property type="match status" value="1"/>
</dbReference>
<dbReference type="InterPro" id="IPR029063">
    <property type="entry name" value="SAM-dependent_MTases_sf"/>
</dbReference>
<feature type="binding site" evidence="5">
    <location>
        <begin position="267"/>
        <end position="273"/>
    </location>
    <ligand>
        <name>S-adenosyl-L-methionine</name>
        <dbReference type="ChEBI" id="CHEBI:59789"/>
    </ligand>
</feature>
<evidence type="ECO:0000313" key="7">
    <source>
        <dbReference type="EMBL" id="THJ33763.1"/>
    </source>
</evidence>
<dbReference type="NCBIfam" id="NF008149">
    <property type="entry name" value="PRK10901.1"/>
    <property type="match status" value="1"/>
</dbReference>
<evidence type="ECO:0000256" key="4">
    <source>
        <dbReference type="ARBA" id="ARBA00022884"/>
    </source>
</evidence>
<dbReference type="RefSeq" id="WP_136406298.1">
    <property type="nucleotide sequence ID" value="NZ_SSWX01000009.1"/>
</dbReference>
<gene>
    <name evidence="7" type="primary">rsmB</name>
    <name evidence="7" type="ORF">E8K88_08890</name>
</gene>
<feature type="active site" description="Nucleophile" evidence="5">
    <location>
        <position position="398"/>
    </location>
</feature>
<evidence type="ECO:0000256" key="3">
    <source>
        <dbReference type="ARBA" id="ARBA00022691"/>
    </source>
</evidence>
<dbReference type="Pfam" id="PF01189">
    <property type="entry name" value="Methyltr_RsmB-F"/>
    <property type="match status" value="1"/>
</dbReference>
<dbReference type="EMBL" id="SSWX01000009">
    <property type="protein sequence ID" value="THJ33763.1"/>
    <property type="molecule type" value="Genomic_DNA"/>
</dbReference>
<dbReference type="EC" id="2.1.1.176" evidence="7"/>
<dbReference type="Pfam" id="PF22458">
    <property type="entry name" value="RsmF-B_ferredox"/>
    <property type="match status" value="1"/>
</dbReference>